<organism evidence="11">
    <name type="scientific">Acidithiobacillus ferrivorans</name>
    <dbReference type="NCBI Taxonomy" id="160808"/>
    <lineage>
        <taxon>Bacteria</taxon>
        <taxon>Pseudomonadati</taxon>
        <taxon>Pseudomonadota</taxon>
        <taxon>Acidithiobacillia</taxon>
        <taxon>Acidithiobacillales</taxon>
        <taxon>Acidithiobacillaceae</taxon>
        <taxon>Acidithiobacillus</taxon>
    </lineage>
</organism>
<dbReference type="EMBL" id="CCCS020000057">
    <property type="protein sequence ID" value="CDQ11855.1"/>
    <property type="molecule type" value="Genomic_DNA"/>
</dbReference>
<comment type="function">
    <text evidence="7">Catalyzes the synthesis of activated sulfate.</text>
</comment>
<comment type="catalytic activity">
    <reaction evidence="6">
        <text>sulfate + ATP + H(+) = adenosine 5'-phosphosulfate + diphosphate</text>
        <dbReference type="Rhea" id="RHEA:18133"/>
        <dbReference type="ChEBI" id="CHEBI:15378"/>
        <dbReference type="ChEBI" id="CHEBI:16189"/>
        <dbReference type="ChEBI" id="CHEBI:30616"/>
        <dbReference type="ChEBI" id="CHEBI:33019"/>
        <dbReference type="ChEBI" id="CHEBI:58243"/>
        <dbReference type="EC" id="2.7.7.4"/>
    </reaction>
</comment>
<comment type="catalytic activity">
    <reaction evidence="1 7">
        <text>adenosine 5'-phosphosulfate + ATP = 3'-phosphoadenylyl sulfate + ADP + H(+)</text>
        <dbReference type="Rhea" id="RHEA:24152"/>
        <dbReference type="ChEBI" id="CHEBI:15378"/>
        <dbReference type="ChEBI" id="CHEBI:30616"/>
        <dbReference type="ChEBI" id="CHEBI:58243"/>
        <dbReference type="ChEBI" id="CHEBI:58339"/>
        <dbReference type="ChEBI" id="CHEBI:456216"/>
        <dbReference type="EC" id="2.7.1.25"/>
    </reaction>
</comment>
<dbReference type="GO" id="GO:0004020">
    <property type="term" value="F:adenylylsulfate kinase activity"/>
    <property type="evidence" value="ECO:0007669"/>
    <property type="project" value="UniProtKB-UniRule"/>
</dbReference>
<accession>A0A060UTW6</accession>
<comment type="pathway">
    <text evidence="7">Sulfur metabolism; hydrogen sulfide biosynthesis; sulfite from sulfate: step 2/3.</text>
</comment>
<reference evidence="12 13" key="3">
    <citation type="submission" date="2017-03" db="EMBL/GenBank/DDBJ databases">
        <authorList>
            <person name="Regsiter A."/>
            <person name="William W."/>
        </authorList>
    </citation>
    <scope>NUCLEOTIDE SEQUENCE [LARGE SCALE GENOMIC DNA]</scope>
    <source>
        <strain evidence="12">PRJEB5721</strain>
    </source>
</reference>
<evidence type="ECO:0000313" key="11">
    <source>
        <dbReference type="EMBL" id="CDQ11855.1"/>
    </source>
</evidence>
<dbReference type="InterPro" id="IPR027417">
    <property type="entry name" value="P-loop_NTPase"/>
</dbReference>
<dbReference type="NCBIfam" id="TIGR00455">
    <property type="entry name" value="apsK"/>
    <property type="match status" value="1"/>
</dbReference>
<dbReference type="Pfam" id="PF01747">
    <property type="entry name" value="ATP-sulfurylase"/>
    <property type="match status" value="1"/>
</dbReference>
<dbReference type="EMBL" id="LT841305">
    <property type="protein sequence ID" value="SMH65411.1"/>
    <property type="molecule type" value="Genomic_DNA"/>
</dbReference>
<proteinExistence type="inferred from homology"/>
<dbReference type="Gene3D" id="3.40.50.300">
    <property type="entry name" value="P-loop containing nucleotide triphosphate hydrolases"/>
    <property type="match status" value="1"/>
</dbReference>
<feature type="active site" description="Phosphoserine intermediate" evidence="7">
    <location>
        <position position="451"/>
    </location>
</feature>
<dbReference type="Gene3D" id="3.40.50.620">
    <property type="entry name" value="HUPs"/>
    <property type="match status" value="1"/>
</dbReference>
<dbReference type="NCBIfam" id="TIGR00339">
    <property type="entry name" value="sopT"/>
    <property type="match status" value="1"/>
</dbReference>
<evidence type="ECO:0000259" key="8">
    <source>
        <dbReference type="Pfam" id="PF01583"/>
    </source>
</evidence>
<evidence type="ECO:0000256" key="6">
    <source>
        <dbReference type="ARBA" id="ARBA00049370"/>
    </source>
</evidence>
<feature type="domain" description="APS kinase" evidence="8">
    <location>
        <begin position="368"/>
        <end position="520"/>
    </location>
</feature>
<dbReference type="GO" id="GO:0005524">
    <property type="term" value="F:ATP binding"/>
    <property type="evidence" value="ECO:0007669"/>
    <property type="project" value="UniProtKB-UniRule"/>
</dbReference>
<dbReference type="InterPro" id="IPR024951">
    <property type="entry name" value="Sulfurylase_cat_dom"/>
</dbReference>
<dbReference type="Pfam" id="PF01583">
    <property type="entry name" value="APS_kinase"/>
    <property type="match status" value="1"/>
</dbReference>
<dbReference type="SUPFAM" id="SSF52374">
    <property type="entry name" value="Nucleotidylyl transferase"/>
    <property type="match status" value="1"/>
</dbReference>
<feature type="domain" description="Sulphate adenylyltransferase catalytic" evidence="9">
    <location>
        <begin position="151"/>
        <end position="360"/>
    </location>
</feature>
<dbReference type="InterPro" id="IPR015947">
    <property type="entry name" value="PUA-like_sf"/>
</dbReference>
<gene>
    <name evidence="11" type="primary">MET</name>
    <name evidence="7" type="synonym">cysC</name>
    <name evidence="12" type="synonym">sat/cysC</name>
    <name evidence="12" type="ORF">AFERRI_20193</name>
    <name evidence="11" type="ORF">AFERRI_600081</name>
</gene>
<dbReference type="GO" id="GO:0070814">
    <property type="term" value="P:hydrogen sulfide biosynthetic process"/>
    <property type="evidence" value="ECO:0007669"/>
    <property type="project" value="UniProtKB-UniRule"/>
</dbReference>
<reference evidence="11" key="1">
    <citation type="submission" date="2014-03" db="EMBL/GenBank/DDBJ databases">
        <authorList>
            <person name="Genoscope - CEA"/>
        </authorList>
    </citation>
    <scope>NUCLEOTIDE SEQUENCE [LARGE SCALE GENOMIC DNA]</scope>
    <source>
        <strain evidence="11">CF27</strain>
    </source>
</reference>
<protein>
    <recommendedName>
        <fullName evidence="7">Adenylyl-sulfate kinase</fullName>
        <ecNumber evidence="7">2.7.1.25</ecNumber>
    </recommendedName>
    <alternativeName>
        <fullName evidence="7">APS kinase</fullName>
    </alternativeName>
    <alternativeName>
        <fullName evidence="7">ATP adenosine-5'-phosphosulfate 3'-phosphotransferase</fullName>
    </alternativeName>
    <alternativeName>
        <fullName evidence="7">Adenosine-5'-phosphosulfate kinase</fullName>
    </alternativeName>
</protein>
<evidence type="ECO:0000313" key="13">
    <source>
        <dbReference type="Proteomes" id="UP000193925"/>
    </source>
</evidence>
<evidence type="ECO:0000256" key="1">
    <source>
        <dbReference type="ARBA" id="ARBA00001823"/>
    </source>
</evidence>
<evidence type="ECO:0000256" key="7">
    <source>
        <dbReference type="HAMAP-Rule" id="MF_00065"/>
    </source>
</evidence>
<keyword evidence="5 7" id="KW-0067">ATP-binding</keyword>
<dbReference type="InterPro" id="IPR002891">
    <property type="entry name" value="APS"/>
</dbReference>
<dbReference type="InterPro" id="IPR014729">
    <property type="entry name" value="Rossmann-like_a/b/a_fold"/>
</dbReference>
<dbReference type="PANTHER" id="PTHR42700">
    <property type="entry name" value="SULFATE ADENYLYLTRANSFERASE"/>
    <property type="match status" value="1"/>
</dbReference>
<dbReference type="InterPro" id="IPR050512">
    <property type="entry name" value="Sulf_AdTrans/APS_kinase"/>
</dbReference>
<keyword evidence="7 12" id="KW-0418">Kinase</keyword>
<keyword evidence="4 7" id="KW-0547">Nucleotide-binding</keyword>
<evidence type="ECO:0000313" key="12">
    <source>
        <dbReference type="EMBL" id="SMH65411.1"/>
    </source>
</evidence>
<dbReference type="HAMAP" id="MF_00065">
    <property type="entry name" value="Adenylyl_sulf_kinase"/>
    <property type="match status" value="1"/>
</dbReference>
<keyword evidence="7" id="KW-0597">Phosphoprotein</keyword>
<keyword evidence="13" id="KW-1185">Reference proteome</keyword>
<dbReference type="Pfam" id="PF14306">
    <property type="entry name" value="PUA_2"/>
    <property type="match status" value="1"/>
</dbReference>
<evidence type="ECO:0000256" key="3">
    <source>
        <dbReference type="ARBA" id="ARBA00022695"/>
    </source>
</evidence>
<keyword evidence="3 11" id="KW-0548">Nucleotidyltransferase</keyword>
<evidence type="ECO:0000256" key="2">
    <source>
        <dbReference type="ARBA" id="ARBA00022679"/>
    </source>
</evidence>
<dbReference type="SUPFAM" id="SSF52540">
    <property type="entry name" value="P-loop containing nucleoside triphosphate hydrolases"/>
    <property type="match status" value="1"/>
</dbReference>
<dbReference type="InterPro" id="IPR059117">
    <property type="entry name" value="APS_kinase_dom"/>
</dbReference>
<comment type="similarity">
    <text evidence="7">Belongs to the APS kinase family.</text>
</comment>
<feature type="binding site" evidence="7">
    <location>
        <begin position="376"/>
        <end position="383"/>
    </location>
    <ligand>
        <name>ATP</name>
        <dbReference type="ChEBI" id="CHEBI:30616"/>
    </ligand>
</feature>
<dbReference type="GO" id="GO:0004781">
    <property type="term" value="F:sulfate adenylyltransferase (ATP) activity"/>
    <property type="evidence" value="ECO:0007669"/>
    <property type="project" value="UniProtKB-EC"/>
</dbReference>
<dbReference type="NCBIfam" id="NF003013">
    <property type="entry name" value="PRK03846.1"/>
    <property type="match status" value="1"/>
</dbReference>
<evidence type="ECO:0000256" key="5">
    <source>
        <dbReference type="ARBA" id="ARBA00022840"/>
    </source>
</evidence>
<dbReference type="UniPathway" id="UPA00140">
    <property type="reaction ID" value="UER00205"/>
</dbReference>
<sequence length="557" mass="60176">MPTSPIHVLTARQRCDLELLLTGAFAPLEGYLDVADWQSVLQDMRLSNGALWPIPVVLDVSEAFGQSLTVGDSVRLERSDGTPLGSVAVSACYRPDKLREAAAVYGTTDSSHPGVAELLARGPYYVAGRVSAWDADTLTRAAAVEFPPEYQTPAMLQQHWSGAHPIVAFQTRNPLHHAHIAVTQAGLEQAGAGARLLLHPAIGPTKPGDVEASYRMRVYRAVLGHYPQATALLSPLPLAMRMAGPREALWHALIRRNYGATHFIIGRGHADPGAPAGGLFYPAFAAQELFARHASEMGITGIFLPEYAYSQTRRRYVPMEEANGEALAGISGTELRRRLASREDIPEWFSPPEVIQILRQAYRGADRRGLVIWFTGLSASGKSTLAGMLARTLEAGDERAVTLLDGDVVRRFLSKGLSFSRADRDENIRRIGFVASLVARHGGIAVVAAISPYRQARADARRLVEEAGGLFIEVHVATPLEVCAERDPKGLYAKAMRGEITGFTGVDDPYEVPEHAECVLGASLQKPPVALATLMGVLRQLGAVTAKPTVIAARKEA</sequence>
<dbReference type="SUPFAM" id="SSF88697">
    <property type="entry name" value="PUA domain-like"/>
    <property type="match status" value="1"/>
</dbReference>
<dbReference type="PANTHER" id="PTHR42700:SF1">
    <property type="entry name" value="SULFATE ADENYLYLTRANSFERASE"/>
    <property type="match status" value="1"/>
</dbReference>
<dbReference type="AlphaFoldDB" id="A0A060UTW6"/>
<reference evidence="11" key="2">
    <citation type="submission" date="2014-07" db="EMBL/GenBank/DDBJ databases">
        <title>Initial genome analysis of the psychrotolerant acidophile Acidithiobacillus ferrivorans CF27: insights into iron and sulfur oxidation pathways and into biofilm formation.</title>
        <authorList>
            <person name="Talla E."/>
            <person name="Hedrich S."/>
            <person name="Mangenot S."/>
            <person name="Ji B."/>
            <person name="Johnson D.B."/>
            <person name="Barbe V."/>
            <person name="Bonnefoy V."/>
        </authorList>
    </citation>
    <scope>NUCLEOTIDE SEQUENCE [LARGE SCALE GENOMIC DNA]</scope>
    <source>
        <strain evidence="11">CF27</strain>
    </source>
</reference>
<dbReference type="EC" id="2.7.1.25" evidence="7"/>
<dbReference type="Proteomes" id="UP000193925">
    <property type="component" value="Chromosome AFERRI"/>
</dbReference>
<evidence type="ECO:0000256" key="4">
    <source>
        <dbReference type="ARBA" id="ARBA00022741"/>
    </source>
</evidence>
<dbReference type="InterPro" id="IPR002650">
    <property type="entry name" value="Sulphate_adenylyltransferase"/>
</dbReference>
<evidence type="ECO:0000259" key="10">
    <source>
        <dbReference type="Pfam" id="PF14306"/>
    </source>
</evidence>
<feature type="domain" description="ATP-sulfurylase PUA-like" evidence="10">
    <location>
        <begin position="7"/>
        <end position="132"/>
    </location>
</feature>
<dbReference type="InterPro" id="IPR025980">
    <property type="entry name" value="ATP-Sase_PUA-like_dom"/>
</dbReference>
<dbReference type="GO" id="GO:0019379">
    <property type="term" value="P:sulfate assimilation, phosphoadenylyl sulfate reduction by phosphoadenylyl-sulfate reductase (thioredoxin)"/>
    <property type="evidence" value="ECO:0007669"/>
    <property type="project" value="TreeGrafter"/>
</dbReference>
<dbReference type="GO" id="GO:0005737">
    <property type="term" value="C:cytoplasm"/>
    <property type="evidence" value="ECO:0007669"/>
    <property type="project" value="TreeGrafter"/>
</dbReference>
<dbReference type="CDD" id="cd02027">
    <property type="entry name" value="APSK"/>
    <property type="match status" value="1"/>
</dbReference>
<dbReference type="RefSeq" id="WP_035195118.1">
    <property type="nucleotide sequence ID" value="NZ_CCCS020000057.1"/>
</dbReference>
<name>A0A060UTW6_9PROT</name>
<dbReference type="Gene3D" id="3.10.400.10">
    <property type="entry name" value="Sulfate adenylyltransferase"/>
    <property type="match status" value="1"/>
</dbReference>
<dbReference type="GO" id="GO:0010134">
    <property type="term" value="P:sulfate assimilation via adenylyl sulfate reduction"/>
    <property type="evidence" value="ECO:0007669"/>
    <property type="project" value="TreeGrafter"/>
</dbReference>
<keyword evidence="2 7" id="KW-0808">Transferase</keyword>
<evidence type="ECO:0000259" key="9">
    <source>
        <dbReference type="Pfam" id="PF01747"/>
    </source>
</evidence>